<dbReference type="SMR" id="A2DB20"/>
<feature type="coiled-coil region" evidence="1">
    <location>
        <begin position="34"/>
        <end position="75"/>
    </location>
</feature>
<dbReference type="VEuPathDB" id="TrichDB:TVAGG3_0518400"/>
<dbReference type="EMBL" id="DS113184">
    <property type="protein sequence ID" value="EAY22350.1"/>
    <property type="molecule type" value="Genomic_DNA"/>
</dbReference>
<evidence type="ECO:0000256" key="1">
    <source>
        <dbReference type="SAM" id="Coils"/>
    </source>
</evidence>
<reference evidence="2" key="2">
    <citation type="journal article" date="2007" name="Science">
        <title>Draft genome sequence of the sexually transmitted pathogen Trichomonas vaginalis.</title>
        <authorList>
            <person name="Carlton J.M."/>
            <person name="Hirt R.P."/>
            <person name="Silva J.C."/>
            <person name="Delcher A.L."/>
            <person name="Schatz M."/>
            <person name="Zhao Q."/>
            <person name="Wortman J.R."/>
            <person name="Bidwell S.L."/>
            <person name="Alsmark U.C.M."/>
            <person name="Besteiro S."/>
            <person name="Sicheritz-Ponten T."/>
            <person name="Noel C.J."/>
            <person name="Dacks J.B."/>
            <person name="Foster P.G."/>
            <person name="Simillion C."/>
            <person name="Van de Peer Y."/>
            <person name="Miranda-Saavedra D."/>
            <person name="Barton G.J."/>
            <person name="Westrop G.D."/>
            <person name="Mueller S."/>
            <person name="Dessi D."/>
            <person name="Fiori P.L."/>
            <person name="Ren Q."/>
            <person name="Paulsen I."/>
            <person name="Zhang H."/>
            <person name="Bastida-Corcuera F.D."/>
            <person name="Simoes-Barbosa A."/>
            <person name="Brown M.T."/>
            <person name="Hayes R.D."/>
            <person name="Mukherjee M."/>
            <person name="Okumura C.Y."/>
            <person name="Schneider R."/>
            <person name="Smith A.J."/>
            <person name="Vanacova S."/>
            <person name="Villalvazo M."/>
            <person name="Haas B.J."/>
            <person name="Pertea M."/>
            <person name="Feldblyum T.V."/>
            <person name="Utterback T.R."/>
            <person name="Shu C.L."/>
            <person name="Osoegawa K."/>
            <person name="de Jong P.J."/>
            <person name="Hrdy I."/>
            <person name="Horvathova L."/>
            <person name="Zubacova Z."/>
            <person name="Dolezal P."/>
            <person name="Malik S.B."/>
            <person name="Logsdon J.M. Jr."/>
            <person name="Henze K."/>
            <person name="Gupta A."/>
            <person name="Wang C.C."/>
            <person name="Dunne R.L."/>
            <person name="Upcroft J.A."/>
            <person name="Upcroft P."/>
            <person name="White O."/>
            <person name="Salzberg S.L."/>
            <person name="Tang P."/>
            <person name="Chiu C.-H."/>
            <person name="Lee Y.-S."/>
            <person name="Embley T.M."/>
            <person name="Coombs G.H."/>
            <person name="Mottram J.C."/>
            <person name="Tachezy J."/>
            <person name="Fraser-Liggett C.M."/>
            <person name="Johnson P.J."/>
        </authorList>
    </citation>
    <scope>NUCLEOTIDE SEQUENCE [LARGE SCALE GENOMIC DNA]</scope>
    <source>
        <strain evidence="2">G3</strain>
    </source>
</reference>
<keyword evidence="1" id="KW-0175">Coiled coil</keyword>
<accession>A2DB20</accession>
<dbReference type="AlphaFoldDB" id="A2DB20"/>
<dbReference type="VEuPathDB" id="TrichDB:TVAG_378290"/>
<dbReference type="RefSeq" id="XP_001583336.1">
    <property type="nucleotide sequence ID" value="XM_001583286.1"/>
</dbReference>
<gene>
    <name evidence="2" type="ORF">TVAG_378290</name>
</gene>
<sequence>MSRIGLTRSILVNSAPIQSSPIRSETSSVIEVKNDITQEDVNRLIAEKHRLSQEAAKLKARISRLEMQNKIKERTDKENPRFLTRGEFEYRAIEQQLIQQRATMNELLMSDKAAQIYELKESIRLIFEEKERLKDLQLEKQMEINAKKAEWEELQRTDGPEIFQQQIIIIDELKEKLAKFRKANEKLRLKVENLKDQKEIETKLAGSQPKRQTDYLRILIRDAEEATKKIDEKIEESIYQHSEIMKGLHIELLQKGLDKESLL</sequence>
<proteinExistence type="predicted"/>
<dbReference type="InParanoid" id="A2DB20"/>
<protein>
    <submittedName>
        <fullName evidence="2">Uncharacterized protein</fullName>
    </submittedName>
</protein>
<organism evidence="2 3">
    <name type="scientific">Trichomonas vaginalis (strain ATCC PRA-98 / G3)</name>
    <dbReference type="NCBI Taxonomy" id="412133"/>
    <lineage>
        <taxon>Eukaryota</taxon>
        <taxon>Metamonada</taxon>
        <taxon>Parabasalia</taxon>
        <taxon>Trichomonadida</taxon>
        <taxon>Trichomonadidae</taxon>
        <taxon>Trichomonas</taxon>
    </lineage>
</organism>
<feature type="coiled-coil region" evidence="1">
    <location>
        <begin position="170"/>
        <end position="236"/>
    </location>
</feature>
<evidence type="ECO:0000313" key="3">
    <source>
        <dbReference type="Proteomes" id="UP000001542"/>
    </source>
</evidence>
<dbReference type="Proteomes" id="UP000001542">
    <property type="component" value="Unassembled WGS sequence"/>
</dbReference>
<dbReference type="KEGG" id="tva:5467905"/>
<evidence type="ECO:0000313" key="2">
    <source>
        <dbReference type="EMBL" id="EAY22350.1"/>
    </source>
</evidence>
<reference evidence="2" key="1">
    <citation type="submission" date="2006-10" db="EMBL/GenBank/DDBJ databases">
        <authorList>
            <person name="Amadeo P."/>
            <person name="Zhao Q."/>
            <person name="Wortman J."/>
            <person name="Fraser-Liggett C."/>
            <person name="Carlton J."/>
        </authorList>
    </citation>
    <scope>NUCLEOTIDE SEQUENCE</scope>
    <source>
        <strain evidence="2">G3</strain>
    </source>
</reference>
<keyword evidence="3" id="KW-1185">Reference proteome</keyword>
<name>A2DB20_TRIV3</name>